<reference evidence="2 3" key="1">
    <citation type="submission" date="2014-12" db="EMBL/GenBank/DDBJ databases">
        <title>Comparative genome analysis of Bacillus coagulans HM-08, Clostridium butyricum HM-68, Bacillus subtilis HM-66 and Bacillus licheniformis BL-09.</title>
        <authorList>
            <person name="Zhang H."/>
        </authorList>
    </citation>
    <scope>NUCLEOTIDE SEQUENCE [LARGE SCALE GENOMIC DNA]</scope>
    <source>
        <strain evidence="2 3">HM-66</strain>
    </source>
</reference>
<dbReference type="InterPro" id="IPR012505">
    <property type="entry name" value="YbbR"/>
</dbReference>
<dbReference type="InterPro" id="IPR053154">
    <property type="entry name" value="c-di-AMP_regulator"/>
</dbReference>
<feature type="compositionally biased region" description="Low complexity" evidence="1">
    <location>
        <begin position="413"/>
        <end position="430"/>
    </location>
</feature>
<dbReference type="AlphaFoldDB" id="A0A0D1L5Y0"/>
<dbReference type="Gene3D" id="2.170.120.30">
    <property type="match status" value="2"/>
</dbReference>
<organism evidence="2 3">
    <name type="scientific">Bacillus subtilis</name>
    <dbReference type="NCBI Taxonomy" id="1423"/>
    <lineage>
        <taxon>Bacteria</taxon>
        <taxon>Bacillati</taxon>
        <taxon>Bacillota</taxon>
        <taxon>Bacilli</taxon>
        <taxon>Bacillales</taxon>
        <taxon>Bacillaceae</taxon>
        <taxon>Bacillus</taxon>
    </lineage>
</organism>
<evidence type="ECO:0000313" key="2">
    <source>
        <dbReference type="EMBL" id="KIU11111.1"/>
    </source>
</evidence>
<feature type="compositionally biased region" description="Basic and acidic residues" evidence="1">
    <location>
        <begin position="432"/>
        <end position="467"/>
    </location>
</feature>
<dbReference type="PANTHER" id="PTHR37804:SF1">
    <property type="entry name" value="CDAA REGULATORY PROTEIN CDAR"/>
    <property type="match status" value="1"/>
</dbReference>
<dbReference type="FunFam" id="2.170.120.40:FF:000006">
    <property type="entry name" value="YbbR-like domain-containing protein YbbR"/>
    <property type="match status" value="1"/>
</dbReference>
<proteinExistence type="predicted"/>
<accession>A0A0D1L5Y0</accession>
<comment type="caution">
    <text evidence="2">The sequence shown here is derived from an EMBL/GenBank/DDBJ whole genome shotgun (WGS) entry which is preliminary data.</text>
</comment>
<dbReference type="Proteomes" id="UP000032247">
    <property type="component" value="Unassembled WGS sequence"/>
</dbReference>
<name>A0A0D1L5Y0_BACIU</name>
<evidence type="ECO:0000313" key="3">
    <source>
        <dbReference type="Proteomes" id="UP000032247"/>
    </source>
</evidence>
<sequence>MDKFLNYRWAVKIIALLFALLLYVAVNSNQAPTPKKPGESFFPTSTTDEATLTDIPVKAYYDNENYVVTGVPQTVNVTIKGSTSAVKKARQTKNFEIYADMEHLKTGTHKVELKAKNVSDGLTISINPSVTTVTIQERTTKSFPVEVEYYNKSKMKKGYSPEQPIVSPKNVQITGSKNVIDNISLVKASVNLENADETIEKEAKVTVYDKDGNALPVDVEPSVIKITVPVTSPSKKVPFKIERTGSLPDGVSIANIESSPSEVTVYGSQDVLDSLEFIDGVSLDLSKINKDSDIEADIPLPDGVKKISPSKVTLHIEVDSEADQKFENVPIKTVGLSSSQNIEFLDPESQAIDVTAKGSPANIKKLKKSDIELYVNVSDLEDGEHSVKLEVNGPQNVTWSLGRKNAKIKLTSKKSNTSTNDNSSNTSGTQDDTDKQTNDQKNNQQEDTKNTDKNKNDQNQDENKDQNQDQDEDESTANSQSSSE</sequence>
<evidence type="ECO:0000256" key="1">
    <source>
        <dbReference type="SAM" id="MobiDB-lite"/>
    </source>
</evidence>
<dbReference type="Gene3D" id="2.170.120.40">
    <property type="entry name" value="YbbR-like domain"/>
    <property type="match status" value="2"/>
</dbReference>
<feature type="region of interest" description="Disordered" evidence="1">
    <location>
        <begin position="410"/>
        <end position="484"/>
    </location>
</feature>
<evidence type="ECO:0008006" key="4">
    <source>
        <dbReference type="Google" id="ProtNLM"/>
    </source>
</evidence>
<dbReference type="EMBL" id="JXBC01000004">
    <property type="protein sequence ID" value="KIU11111.1"/>
    <property type="molecule type" value="Genomic_DNA"/>
</dbReference>
<dbReference type="PANTHER" id="PTHR37804">
    <property type="entry name" value="CDAA REGULATORY PROTEIN CDAR"/>
    <property type="match status" value="1"/>
</dbReference>
<dbReference type="PATRIC" id="fig|1423.173.peg.3230"/>
<dbReference type="Pfam" id="PF07949">
    <property type="entry name" value="YbbR"/>
    <property type="match status" value="3"/>
</dbReference>
<gene>
    <name evidence="2" type="ORF">SC09_Contig25orf01071</name>
</gene>
<dbReference type="STRING" id="483913.AN935_00955"/>
<protein>
    <recommendedName>
        <fullName evidence="4">CdaA regulatory protein CdaR</fullName>
    </recommendedName>
</protein>